<name>A0A0F8ZJQ7_9ZZZZ</name>
<protein>
    <submittedName>
        <fullName evidence="1">Uncharacterized protein</fullName>
    </submittedName>
</protein>
<dbReference type="EMBL" id="LAZR01059984">
    <property type="protein sequence ID" value="KKK66644.1"/>
    <property type="molecule type" value="Genomic_DNA"/>
</dbReference>
<sequence length="52" mass="6367">MDNDIEFQISETEKIIEIKKQCGKDASFEKTLVKSWKEWLRREQRRDRSEAH</sequence>
<evidence type="ECO:0000313" key="1">
    <source>
        <dbReference type="EMBL" id="KKK66644.1"/>
    </source>
</evidence>
<organism evidence="1">
    <name type="scientific">marine sediment metagenome</name>
    <dbReference type="NCBI Taxonomy" id="412755"/>
    <lineage>
        <taxon>unclassified sequences</taxon>
        <taxon>metagenomes</taxon>
        <taxon>ecological metagenomes</taxon>
    </lineage>
</organism>
<proteinExistence type="predicted"/>
<dbReference type="AlphaFoldDB" id="A0A0F8ZJQ7"/>
<comment type="caution">
    <text evidence="1">The sequence shown here is derived from an EMBL/GenBank/DDBJ whole genome shotgun (WGS) entry which is preliminary data.</text>
</comment>
<gene>
    <name evidence="1" type="ORF">LCGC14_2962030</name>
</gene>
<reference evidence="1" key="1">
    <citation type="journal article" date="2015" name="Nature">
        <title>Complex archaea that bridge the gap between prokaryotes and eukaryotes.</title>
        <authorList>
            <person name="Spang A."/>
            <person name="Saw J.H."/>
            <person name="Jorgensen S.L."/>
            <person name="Zaremba-Niedzwiedzka K."/>
            <person name="Martijn J."/>
            <person name="Lind A.E."/>
            <person name="van Eijk R."/>
            <person name="Schleper C."/>
            <person name="Guy L."/>
            <person name="Ettema T.J."/>
        </authorList>
    </citation>
    <scope>NUCLEOTIDE SEQUENCE</scope>
</reference>
<accession>A0A0F8ZJQ7</accession>